<keyword evidence="2" id="KW-1003">Cell membrane</keyword>
<keyword evidence="4 6" id="KW-1133">Transmembrane helix</keyword>
<dbReference type="Proteomes" id="UP001589683">
    <property type="component" value="Unassembled WGS sequence"/>
</dbReference>
<comment type="subcellular location">
    <subcellularLocation>
        <location evidence="1">Cell membrane</location>
        <topology evidence="1">Multi-pass membrane protein</topology>
    </subcellularLocation>
</comment>
<evidence type="ECO:0000313" key="7">
    <source>
        <dbReference type="EMBL" id="MFB9231045.1"/>
    </source>
</evidence>
<organism evidence="7 8">
    <name type="scientific">Pseudohalocynthiibacter aestuariivivens</name>
    <dbReference type="NCBI Taxonomy" id="1591409"/>
    <lineage>
        <taxon>Bacteria</taxon>
        <taxon>Pseudomonadati</taxon>
        <taxon>Pseudomonadota</taxon>
        <taxon>Alphaproteobacteria</taxon>
        <taxon>Rhodobacterales</taxon>
        <taxon>Paracoccaceae</taxon>
        <taxon>Pseudohalocynthiibacter</taxon>
    </lineage>
</organism>
<evidence type="ECO:0000256" key="1">
    <source>
        <dbReference type="ARBA" id="ARBA00004651"/>
    </source>
</evidence>
<evidence type="ECO:0000313" key="8">
    <source>
        <dbReference type="Proteomes" id="UP001589683"/>
    </source>
</evidence>
<feature type="transmembrane region" description="Helical" evidence="6">
    <location>
        <begin position="174"/>
        <end position="193"/>
    </location>
</feature>
<proteinExistence type="predicted"/>
<keyword evidence="5 6" id="KW-0472">Membrane</keyword>
<dbReference type="Pfam" id="PF01810">
    <property type="entry name" value="LysE"/>
    <property type="match status" value="1"/>
</dbReference>
<dbReference type="RefSeq" id="WP_213890628.1">
    <property type="nucleotide sequence ID" value="NZ_JAGFNU010000012.1"/>
</dbReference>
<dbReference type="EMBL" id="JBHMEA010000009">
    <property type="protein sequence ID" value="MFB9231045.1"/>
    <property type="molecule type" value="Genomic_DNA"/>
</dbReference>
<evidence type="ECO:0000256" key="4">
    <source>
        <dbReference type="ARBA" id="ARBA00022989"/>
    </source>
</evidence>
<dbReference type="PANTHER" id="PTHR30086">
    <property type="entry name" value="ARGININE EXPORTER PROTEIN ARGO"/>
    <property type="match status" value="1"/>
</dbReference>
<feature type="transmembrane region" description="Helical" evidence="6">
    <location>
        <begin position="138"/>
        <end position="159"/>
    </location>
</feature>
<name>A0ABV5JC60_9RHOB</name>
<accession>A0ABV5JC60</accession>
<feature type="transmembrane region" description="Helical" evidence="6">
    <location>
        <begin position="66"/>
        <end position="86"/>
    </location>
</feature>
<evidence type="ECO:0000256" key="2">
    <source>
        <dbReference type="ARBA" id="ARBA00022475"/>
    </source>
</evidence>
<gene>
    <name evidence="7" type="ORF">ACFFUT_04490</name>
</gene>
<keyword evidence="3 6" id="KW-0812">Transmembrane</keyword>
<feature type="transmembrane region" description="Helical" evidence="6">
    <location>
        <begin position="113"/>
        <end position="131"/>
    </location>
</feature>
<dbReference type="InterPro" id="IPR001123">
    <property type="entry name" value="LeuE-type"/>
</dbReference>
<reference evidence="7 8" key="1">
    <citation type="submission" date="2024-09" db="EMBL/GenBank/DDBJ databases">
        <authorList>
            <person name="Sun Q."/>
            <person name="Mori K."/>
        </authorList>
    </citation>
    <scope>NUCLEOTIDE SEQUENCE [LARGE SCALE GENOMIC DNA]</scope>
    <source>
        <strain evidence="7 8">CECT 8726</strain>
    </source>
</reference>
<evidence type="ECO:0000256" key="3">
    <source>
        <dbReference type="ARBA" id="ARBA00022692"/>
    </source>
</evidence>
<keyword evidence="8" id="KW-1185">Reference proteome</keyword>
<dbReference type="PANTHER" id="PTHR30086:SF20">
    <property type="entry name" value="ARGININE EXPORTER PROTEIN ARGO-RELATED"/>
    <property type="match status" value="1"/>
</dbReference>
<comment type="caution">
    <text evidence="7">The sequence shown here is derived from an EMBL/GenBank/DDBJ whole genome shotgun (WGS) entry which is preliminary data.</text>
</comment>
<feature type="transmembrane region" description="Helical" evidence="6">
    <location>
        <begin position="39"/>
        <end position="59"/>
    </location>
</feature>
<evidence type="ECO:0000256" key="6">
    <source>
        <dbReference type="SAM" id="Phobius"/>
    </source>
</evidence>
<protein>
    <submittedName>
        <fullName evidence="7">LysE family translocator</fullName>
    </submittedName>
</protein>
<evidence type="ECO:0000256" key="5">
    <source>
        <dbReference type="ARBA" id="ARBA00023136"/>
    </source>
</evidence>
<sequence>MTQAYAMALFALTMSISPGPVNLITLSTGVNHGVRKAFGFVSGATIGFTLLLLLLGLGLQVIAEKMGVLLDILTILGAALIIYFGYKLVTSDGQIDAVDHAAPSFWQGAALQWMNPKAWGACIAAVSVFNLESSRPDLFFFVVLYCIICFFGIGSWAVFGSQIERFLDTLRRRIIFNAVLGIILIVLACLLVVQKFLIRS</sequence>